<keyword evidence="3" id="KW-1185">Reference proteome</keyword>
<keyword evidence="1" id="KW-0472">Membrane</keyword>
<protein>
    <submittedName>
        <fullName evidence="2">Uncharacterized protein</fullName>
    </submittedName>
</protein>
<comment type="caution">
    <text evidence="2">The sequence shown here is derived from an EMBL/GenBank/DDBJ whole genome shotgun (WGS) entry which is preliminary data.</text>
</comment>
<dbReference type="Proteomes" id="UP001574169">
    <property type="component" value="Unassembled WGS sequence"/>
</dbReference>
<evidence type="ECO:0000313" key="2">
    <source>
        <dbReference type="EMBL" id="MFA9190663.1"/>
    </source>
</evidence>
<proteinExistence type="predicted"/>
<dbReference type="RefSeq" id="WP_373405670.1">
    <property type="nucleotide sequence ID" value="NZ_JBCFQL010000004.1"/>
</dbReference>
<keyword evidence="1" id="KW-0812">Transmembrane</keyword>
<sequence>MICKNCNSENTQKISLIYEKGTNNISTNSKTVGVGIGTGVVVGSVSTNTSGKSQSLLAEKVSPPKKNSYLLAFFIITIGLIFLVNINELDTKGSIFGLIAILLVGFAIKIIKVTYKYNSITFPKKYMEWTKSWHCNKCGYIYME</sequence>
<gene>
    <name evidence="2" type="ORF">AAGV28_04700</name>
</gene>
<organism evidence="2 3">
    <name type="scientific">Flavobacterium zubiriense</name>
    <dbReference type="NCBI Taxonomy" id="3138075"/>
    <lineage>
        <taxon>Bacteria</taxon>
        <taxon>Pseudomonadati</taxon>
        <taxon>Bacteroidota</taxon>
        <taxon>Flavobacteriia</taxon>
        <taxon>Flavobacteriales</taxon>
        <taxon>Flavobacteriaceae</taxon>
        <taxon>Flavobacterium</taxon>
    </lineage>
</organism>
<evidence type="ECO:0000256" key="1">
    <source>
        <dbReference type="SAM" id="Phobius"/>
    </source>
</evidence>
<evidence type="ECO:0000313" key="3">
    <source>
        <dbReference type="Proteomes" id="UP001574169"/>
    </source>
</evidence>
<dbReference type="EMBL" id="JBCFQL010000004">
    <property type="protein sequence ID" value="MFA9190663.1"/>
    <property type="molecule type" value="Genomic_DNA"/>
</dbReference>
<feature type="transmembrane region" description="Helical" evidence="1">
    <location>
        <begin position="93"/>
        <end position="115"/>
    </location>
</feature>
<reference evidence="2 3" key="1">
    <citation type="submission" date="2024-04" db="EMBL/GenBank/DDBJ databases">
        <title>New Clade of Flavobacterium.</title>
        <authorList>
            <person name="Matos L."/>
            <person name="Proenca D.N."/>
            <person name="Fransisco R.M."/>
            <person name="Chung A.P."/>
            <person name="Maccario L."/>
            <person name="Sorensen S.J."/>
            <person name="Morais P.V."/>
        </authorList>
    </citation>
    <scope>NUCLEOTIDE SEQUENCE [LARGE SCALE GENOMIC DNA]</scope>
    <source>
        <strain evidence="2 3">FZUC8N2.13</strain>
    </source>
</reference>
<keyword evidence="1" id="KW-1133">Transmembrane helix</keyword>
<feature type="transmembrane region" description="Helical" evidence="1">
    <location>
        <begin position="69"/>
        <end position="87"/>
    </location>
</feature>
<accession>A0ABV4T985</accession>
<name>A0ABV4T985_9FLAO</name>